<dbReference type="SMART" id="SM00407">
    <property type="entry name" value="IGc1"/>
    <property type="match status" value="1"/>
</dbReference>
<accession>A0A3Q3RCZ6</accession>
<dbReference type="PROSITE" id="PS50835">
    <property type="entry name" value="IG_LIKE"/>
    <property type="match status" value="2"/>
</dbReference>
<keyword evidence="2" id="KW-0325">Glycoprotein</keyword>
<reference evidence="7" key="2">
    <citation type="submission" date="2025-09" db="UniProtKB">
        <authorList>
            <consortium name="Ensembl"/>
        </authorList>
    </citation>
    <scope>IDENTIFICATION</scope>
</reference>
<dbReference type="Pfam" id="PF07686">
    <property type="entry name" value="V-set"/>
    <property type="match status" value="1"/>
</dbReference>
<protein>
    <recommendedName>
        <fullName evidence="6">Ig-like domain-containing protein</fullName>
    </recommendedName>
</protein>
<keyword evidence="5" id="KW-0732">Signal</keyword>
<evidence type="ECO:0000313" key="7">
    <source>
        <dbReference type="Ensembl" id="ENSMALP00000032052.1"/>
    </source>
</evidence>
<reference evidence="7" key="1">
    <citation type="submission" date="2025-08" db="UniProtKB">
        <authorList>
            <consortium name="Ensembl"/>
        </authorList>
    </citation>
    <scope>IDENTIFICATION</scope>
</reference>
<keyword evidence="8" id="KW-1185">Reference proteome</keyword>
<keyword evidence="4" id="KW-0472">Membrane</keyword>
<dbReference type="PROSITE" id="PS00290">
    <property type="entry name" value="IG_MHC"/>
    <property type="match status" value="1"/>
</dbReference>
<dbReference type="InterPro" id="IPR013106">
    <property type="entry name" value="Ig_V-set"/>
</dbReference>
<dbReference type="PANTHER" id="PTHR19971">
    <property type="entry name" value="SIGNAL-REGULATORY PROTEIN BETA"/>
    <property type="match status" value="1"/>
</dbReference>
<dbReference type="InterPro" id="IPR013783">
    <property type="entry name" value="Ig-like_fold"/>
</dbReference>
<dbReference type="Ensembl" id="ENSMALT00000032605.1">
    <property type="protein sequence ID" value="ENSMALP00000032052.1"/>
    <property type="gene ID" value="ENSMALG00000022096.1"/>
</dbReference>
<evidence type="ECO:0000256" key="2">
    <source>
        <dbReference type="ARBA" id="ARBA00023180"/>
    </source>
</evidence>
<dbReference type="InterPro" id="IPR003006">
    <property type="entry name" value="Ig/MHC_CS"/>
</dbReference>
<dbReference type="InterPro" id="IPR036179">
    <property type="entry name" value="Ig-like_dom_sf"/>
</dbReference>
<feature type="signal peptide" evidence="5">
    <location>
        <begin position="1"/>
        <end position="19"/>
    </location>
</feature>
<evidence type="ECO:0000256" key="3">
    <source>
        <dbReference type="ARBA" id="ARBA00023319"/>
    </source>
</evidence>
<dbReference type="AlphaFoldDB" id="A0A3Q3RCZ6"/>
<sequence length="512" mass="58021">MGLILKMLIYLCLCAGVLCVHEMSELPCQFTEEHVFLNKTNHTYREATLQFGQKGDAPINPHAITFLVTASKLDLRRYVKGVEADELERELRRYSTEGIHVRWPVQGAQEYNHWFSYTLKHSKGRFTVTGFLRHPTDQPLSGQQDYRSWPAIGDRDILTTTVVMVIKTETPSVKAGLGSQQKLHCQFAVDHKGPNLTVEWHRHHRGERTRLFSHNSLSGQKQRTGVGLMSLAGGDASYTVPFTKMTSEGTYICSVSVSPLFALLDMKLHVEEPPHVSINVERVLSLQEGEEKKVVCDAKFYYPLDVDIDWYEQNPTEKGEVRHIHLQPHRENNSNKTYFTSAFFYLKASLNESGKQFTCFVSHQSLRVPIKKSFILNVQGECRVLVSQQYFDSPHGGGRGASLTSHFCPVCFLLSGPSSLKFILTVSTAVVTMFILLYYLHTARKKSVQVRGFENKGFAQFISNQYVICLSVCLCVCVCVLSRRNYTEHLSGQNKTKTPAEGDWLPQNISDI</sequence>
<feature type="transmembrane region" description="Helical" evidence="4">
    <location>
        <begin position="422"/>
        <end position="440"/>
    </location>
</feature>
<dbReference type="STRING" id="43700.ENSMALP00000032052"/>
<evidence type="ECO:0000313" key="8">
    <source>
        <dbReference type="Proteomes" id="UP000261600"/>
    </source>
</evidence>
<keyword evidence="4" id="KW-0812">Transmembrane</keyword>
<evidence type="ECO:0000256" key="5">
    <source>
        <dbReference type="SAM" id="SignalP"/>
    </source>
</evidence>
<dbReference type="Pfam" id="PF07654">
    <property type="entry name" value="C1-set"/>
    <property type="match status" value="1"/>
</dbReference>
<keyword evidence="4" id="KW-1133">Transmembrane helix</keyword>
<name>A0A3Q3RCZ6_MONAL</name>
<evidence type="ECO:0000256" key="1">
    <source>
        <dbReference type="ARBA" id="ARBA00023157"/>
    </source>
</evidence>
<dbReference type="InterPro" id="IPR007110">
    <property type="entry name" value="Ig-like_dom"/>
</dbReference>
<feature type="chain" id="PRO_5018558206" description="Ig-like domain-containing protein" evidence="5">
    <location>
        <begin position="20"/>
        <end position="512"/>
    </location>
</feature>
<evidence type="ECO:0000259" key="6">
    <source>
        <dbReference type="PROSITE" id="PS50835"/>
    </source>
</evidence>
<dbReference type="Gene3D" id="2.60.40.10">
    <property type="entry name" value="Immunoglobulins"/>
    <property type="match status" value="2"/>
</dbReference>
<keyword evidence="1" id="KW-1015">Disulfide bond</keyword>
<dbReference type="SUPFAM" id="SSF48726">
    <property type="entry name" value="Immunoglobulin"/>
    <property type="match status" value="2"/>
</dbReference>
<feature type="domain" description="Ig-like" evidence="6">
    <location>
        <begin position="150"/>
        <end position="256"/>
    </location>
</feature>
<feature type="domain" description="Ig-like" evidence="6">
    <location>
        <begin position="274"/>
        <end position="375"/>
    </location>
</feature>
<keyword evidence="3" id="KW-0393">Immunoglobulin domain</keyword>
<dbReference type="InterPro" id="IPR003597">
    <property type="entry name" value="Ig_C1-set"/>
</dbReference>
<dbReference type="InterPro" id="IPR051755">
    <property type="entry name" value="Ig-like_CS_Receptor"/>
</dbReference>
<proteinExistence type="predicted"/>
<organism evidence="7 8">
    <name type="scientific">Monopterus albus</name>
    <name type="common">Swamp eel</name>
    <dbReference type="NCBI Taxonomy" id="43700"/>
    <lineage>
        <taxon>Eukaryota</taxon>
        <taxon>Metazoa</taxon>
        <taxon>Chordata</taxon>
        <taxon>Craniata</taxon>
        <taxon>Vertebrata</taxon>
        <taxon>Euteleostomi</taxon>
        <taxon>Actinopterygii</taxon>
        <taxon>Neopterygii</taxon>
        <taxon>Teleostei</taxon>
        <taxon>Neoteleostei</taxon>
        <taxon>Acanthomorphata</taxon>
        <taxon>Anabantaria</taxon>
        <taxon>Synbranchiformes</taxon>
        <taxon>Synbranchidae</taxon>
        <taxon>Monopterus</taxon>
    </lineage>
</organism>
<dbReference type="Proteomes" id="UP000261600">
    <property type="component" value="Unplaced"/>
</dbReference>
<evidence type="ECO:0000256" key="4">
    <source>
        <dbReference type="SAM" id="Phobius"/>
    </source>
</evidence>